<feature type="active site" evidence="8">
    <location>
        <position position="362"/>
    </location>
</feature>
<evidence type="ECO:0000256" key="7">
    <source>
        <dbReference type="ARBA" id="ARBA00023316"/>
    </source>
</evidence>
<feature type="active site" evidence="8">
    <location>
        <position position="106"/>
    </location>
</feature>
<evidence type="ECO:0000256" key="3">
    <source>
        <dbReference type="ARBA" id="ARBA00022679"/>
    </source>
</evidence>
<evidence type="ECO:0000256" key="4">
    <source>
        <dbReference type="ARBA" id="ARBA00022692"/>
    </source>
</evidence>
<evidence type="ECO:0000256" key="2">
    <source>
        <dbReference type="ARBA" id="ARBA00022676"/>
    </source>
</evidence>
<evidence type="ECO:0000256" key="6">
    <source>
        <dbReference type="ARBA" id="ARBA00023136"/>
    </source>
</evidence>
<evidence type="ECO:0000313" key="13">
    <source>
        <dbReference type="Proteomes" id="UP001280121"/>
    </source>
</evidence>
<evidence type="ECO:0000313" key="12">
    <source>
        <dbReference type="EMBL" id="KAK2638923.1"/>
    </source>
</evidence>
<evidence type="ECO:0000256" key="10">
    <source>
        <dbReference type="PIRSR" id="PIRSR605150-3"/>
    </source>
</evidence>
<organism evidence="12 13">
    <name type="scientific">Dipteronia dyeriana</name>
    <dbReference type="NCBI Taxonomy" id="168575"/>
    <lineage>
        <taxon>Eukaryota</taxon>
        <taxon>Viridiplantae</taxon>
        <taxon>Streptophyta</taxon>
        <taxon>Embryophyta</taxon>
        <taxon>Tracheophyta</taxon>
        <taxon>Spermatophyta</taxon>
        <taxon>Magnoliopsida</taxon>
        <taxon>eudicotyledons</taxon>
        <taxon>Gunneridae</taxon>
        <taxon>Pentapetalae</taxon>
        <taxon>rosids</taxon>
        <taxon>malvids</taxon>
        <taxon>Sapindales</taxon>
        <taxon>Sapindaceae</taxon>
        <taxon>Hippocastanoideae</taxon>
        <taxon>Acereae</taxon>
        <taxon>Dipteronia</taxon>
    </lineage>
</organism>
<comment type="subcellular location">
    <subcellularLocation>
        <location evidence="1">Endomembrane system</location>
        <topology evidence="1">Multi-pass membrane protein</topology>
    </subcellularLocation>
</comment>
<evidence type="ECO:0000256" key="5">
    <source>
        <dbReference type="ARBA" id="ARBA00022989"/>
    </source>
</evidence>
<dbReference type="Pfam" id="PF03552">
    <property type="entry name" value="Cellulose_synt"/>
    <property type="match status" value="3"/>
</dbReference>
<evidence type="ECO:0000256" key="9">
    <source>
        <dbReference type="PIRSR" id="PIRSR605150-2"/>
    </source>
</evidence>
<evidence type="ECO:0000256" key="11">
    <source>
        <dbReference type="SAM" id="Phobius"/>
    </source>
</evidence>
<evidence type="ECO:0000256" key="1">
    <source>
        <dbReference type="ARBA" id="ARBA00004127"/>
    </source>
</evidence>
<dbReference type="SUPFAM" id="SSF53448">
    <property type="entry name" value="Nucleotide-diphospho-sugar transferases"/>
    <property type="match status" value="1"/>
</dbReference>
<proteinExistence type="predicted"/>
<protein>
    <submittedName>
        <fullName evidence="12">Uncharacterized protein</fullName>
    </submittedName>
</protein>
<feature type="binding site" evidence="9">
    <location>
        <position position="106"/>
    </location>
    <ligand>
        <name>UDP-alpha-D-glucose</name>
        <dbReference type="ChEBI" id="CHEBI:58885"/>
    </ligand>
</feature>
<feature type="binding site" evidence="9">
    <location>
        <position position="77"/>
    </location>
    <ligand>
        <name>UDP-alpha-D-glucose</name>
        <dbReference type="ChEBI" id="CHEBI:58885"/>
    </ligand>
</feature>
<feature type="transmembrane region" description="Helical" evidence="11">
    <location>
        <begin position="15"/>
        <end position="37"/>
    </location>
</feature>
<dbReference type="AlphaFoldDB" id="A0AAD9TN77"/>
<dbReference type="GO" id="GO:0071555">
    <property type="term" value="P:cell wall organization"/>
    <property type="evidence" value="ECO:0007669"/>
    <property type="project" value="UniProtKB-KW"/>
</dbReference>
<gene>
    <name evidence="12" type="ORF">Ddye_026718</name>
</gene>
<dbReference type="InterPro" id="IPR005150">
    <property type="entry name" value="Cellulose_synth"/>
</dbReference>
<feature type="transmembrane region" description="Helical" evidence="11">
    <location>
        <begin position="471"/>
        <end position="489"/>
    </location>
</feature>
<dbReference type="GO" id="GO:0016020">
    <property type="term" value="C:membrane"/>
    <property type="evidence" value="ECO:0007669"/>
    <property type="project" value="InterPro"/>
</dbReference>
<feature type="binding site" evidence="10">
    <location>
        <position position="192"/>
    </location>
    <ligand>
        <name>Mn(2+)</name>
        <dbReference type="ChEBI" id="CHEBI:29035"/>
    </ligand>
</feature>
<dbReference type="GO" id="GO:0030244">
    <property type="term" value="P:cellulose biosynthetic process"/>
    <property type="evidence" value="ECO:0007669"/>
    <property type="project" value="InterPro"/>
</dbReference>
<feature type="transmembrane region" description="Helical" evidence="11">
    <location>
        <begin position="436"/>
        <end position="459"/>
    </location>
</feature>
<dbReference type="PANTHER" id="PTHR13301">
    <property type="entry name" value="X-BOX TRANSCRIPTION FACTOR-RELATED"/>
    <property type="match status" value="1"/>
</dbReference>
<keyword evidence="3" id="KW-0808">Transferase</keyword>
<keyword evidence="5 11" id="KW-1133">Transmembrane helix</keyword>
<dbReference type="GO" id="GO:0012505">
    <property type="term" value="C:endomembrane system"/>
    <property type="evidence" value="ECO:0007669"/>
    <property type="project" value="UniProtKB-SubCell"/>
</dbReference>
<dbReference type="GO" id="GO:0016760">
    <property type="term" value="F:cellulose synthase (UDP-forming) activity"/>
    <property type="evidence" value="ECO:0007669"/>
    <property type="project" value="InterPro"/>
</dbReference>
<keyword evidence="7" id="KW-0961">Cell wall biogenesis/degradation</keyword>
<reference evidence="12" key="1">
    <citation type="journal article" date="2023" name="Plant J.">
        <title>Genome sequences and population genomics provide insights into the demographic history, inbreeding, and mutation load of two 'living fossil' tree species of Dipteronia.</title>
        <authorList>
            <person name="Feng Y."/>
            <person name="Comes H.P."/>
            <person name="Chen J."/>
            <person name="Zhu S."/>
            <person name="Lu R."/>
            <person name="Zhang X."/>
            <person name="Li P."/>
            <person name="Qiu J."/>
            <person name="Olsen K.M."/>
            <person name="Qiu Y."/>
        </authorList>
    </citation>
    <scope>NUCLEOTIDE SEQUENCE</scope>
    <source>
        <strain evidence="12">KIB01</strain>
    </source>
</reference>
<feature type="binding site" evidence="10">
    <location>
        <position position="168"/>
    </location>
    <ligand>
        <name>Mn(2+)</name>
        <dbReference type="ChEBI" id="CHEBI:29035"/>
    </ligand>
</feature>
<comment type="caution">
    <text evidence="12">The sequence shown here is derived from an EMBL/GenBank/DDBJ whole genome shotgun (WGS) entry which is preliminary data.</text>
</comment>
<evidence type="ECO:0000256" key="8">
    <source>
        <dbReference type="PIRSR" id="PIRSR605150-1"/>
    </source>
</evidence>
<keyword evidence="2" id="KW-0328">Glycosyltransferase</keyword>
<dbReference type="Gene3D" id="3.90.550.10">
    <property type="entry name" value="Spore Coat Polysaccharide Biosynthesis Protein SpsA, Chain A"/>
    <property type="match status" value="1"/>
</dbReference>
<name>A0AAD9TN77_9ROSI</name>
<keyword evidence="4 11" id="KW-0812">Transmembrane</keyword>
<keyword evidence="13" id="KW-1185">Reference proteome</keyword>
<accession>A0AAD9TN77</accession>
<keyword evidence="6 11" id="KW-0472">Membrane</keyword>
<dbReference type="InterPro" id="IPR029044">
    <property type="entry name" value="Nucleotide-diphossugar_trans"/>
</dbReference>
<feature type="transmembrane region" description="Helical" evidence="11">
    <location>
        <begin position="509"/>
        <end position="530"/>
    </location>
</feature>
<dbReference type="EMBL" id="JANJYI010000008">
    <property type="protein sequence ID" value="KAK2638923.1"/>
    <property type="molecule type" value="Genomic_DNA"/>
</dbReference>
<sequence length="541" mass="62055">MQPLFETRECRKGRVAYSLFAGTIMAAICAMCFYWIISQPVRFKVCRHSTFKERLLTREDKLPGVDIFVCTADPVMEPPIMVTNTVLSAMSFNYPPDKLSVYLSDDGGSQFTFYALLEASNFSKHCLPFCNKFNCAGTNAAEKEGCDQLPTLVYMAREKRPGWPHNFKAGAMNSLIRVSSEIDNGSIILNLDCDMFANNADSIQEALCFFMHEKSGHEIAFVQHPQIFYNTTPNDLYSNNMHVIVQVHSSKFNLFIFVFFILRICFDFCKILMINKVEFAGTGSYDAAMYCGTNCFHRRESLSGRKYLKDYRWNSDIEAKKKAGKTSQELEEASKVLANCSYEKDTQWGTQMRLIYGFAVEDVVTGLTIQCRGWKSVFYNPKRAAFLGMAPTTLDISLIQFKRWSEGLFQIFLSKYCPFIYGHGKIKFGAQTGYCIFLLSATLSLPTLFYVIVPPLYLLHGISLFPKVSSIWFIPFAYVFIARSVHSLIEAMNCGSTVKIWWNLERMWMIRRTTAFLFGFIDAIIKQLGLPRRHLHRLQRW</sequence>
<dbReference type="Proteomes" id="UP001280121">
    <property type="component" value="Unassembled WGS sequence"/>
</dbReference>